<proteinExistence type="predicted"/>
<dbReference type="Proteomes" id="UP000707071">
    <property type="component" value="Unassembled WGS sequence"/>
</dbReference>
<organism evidence="2 3">
    <name type="scientific">Claviceps aff. purpurea</name>
    <dbReference type="NCBI Taxonomy" id="1967640"/>
    <lineage>
        <taxon>Eukaryota</taxon>
        <taxon>Fungi</taxon>
        <taxon>Dikarya</taxon>
        <taxon>Ascomycota</taxon>
        <taxon>Pezizomycotina</taxon>
        <taxon>Sordariomycetes</taxon>
        <taxon>Hypocreomycetidae</taxon>
        <taxon>Hypocreales</taxon>
        <taxon>Clavicipitaceae</taxon>
        <taxon>Claviceps</taxon>
    </lineage>
</organism>
<feature type="region of interest" description="Disordered" evidence="1">
    <location>
        <begin position="206"/>
        <end position="236"/>
    </location>
</feature>
<comment type="caution">
    <text evidence="2">The sequence shown here is derived from an EMBL/GenBank/DDBJ whole genome shotgun (WGS) entry which is preliminary data.</text>
</comment>
<feature type="region of interest" description="Disordered" evidence="1">
    <location>
        <begin position="270"/>
        <end position="295"/>
    </location>
</feature>
<feature type="region of interest" description="Disordered" evidence="1">
    <location>
        <begin position="161"/>
        <end position="193"/>
    </location>
</feature>
<dbReference type="EMBL" id="SRRH01000507">
    <property type="protein sequence ID" value="KAG6287949.1"/>
    <property type="molecule type" value="Genomic_DNA"/>
</dbReference>
<sequence length="375" mass="42322">MSMMVPSILSASINRAAVLNNRGGSSIRGRASRRHGLDRFERLYRGVQNRLGRLRQPRDRISLFSHPTPSTDSFETTPAELERVDHHSENGARSPRGLRRLFNFRRRHTELMGHIDVAFSSFDQSVLTSRLASGSRLFCRTLGFISSENQWVSVEGRVATPFASENGDDDEDSEYEPPEVSGQNRRSDEWSPLESSSSVFEAYPLSSLSGRGDSSEEDSSTRVFLHDRIPPGPCRSRHNRPNIWVSHEEEVPEDVIRVRTGQVRHGNVLTNREFGAPALEDGSPPPYSDDNEPPPDYDDTAFLGSRLYRLHNGMLLDIHHAALQADDFIRYYGDDPNRIPRLGPRGRAYLESRREDFAWDGLSVDGILEQHVGEG</sequence>
<evidence type="ECO:0000256" key="1">
    <source>
        <dbReference type="SAM" id="MobiDB-lite"/>
    </source>
</evidence>
<protein>
    <submittedName>
        <fullName evidence="2">Uncharacterized protein</fullName>
    </submittedName>
</protein>
<reference evidence="2 3" key="1">
    <citation type="journal article" date="2020" name="bioRxiv">
        <title>Whole genome comparisons of ergot fungi reveals the divergence and evolution of species within the genus Claviceps are the result of varying mechanisms driving genome evolution and host range expansion.</title>
        <authorList>
            <person name="Wyka S.A."/>
            <person name="Mondo S.J."/>
            <person name="Liu M."/>
            <person name="Dettman J."/>
            <person name="Nalam V."/>
            <person name="Broders K.D."/>
        </authorList>
    </citation>
    <scope>NUCLEOTIDE SEQUENCE [LARGE SCALE GENOMIC DNA]</scope>
    <source>
        <strain evidence="2 3">Clav52</strain>
    </source>
</reference>
<feature type="compositionally biased region" description="Acidic residues" evidence="1">
    <location>
        <begin position="166"/>
        <end position="177"/>
    </location>
</feature>
<name>A0A9P7TZP9_9HYPO</name>
<gene>
    <name evidence="2" type="ORF">E4U09_005871</name>
</gene>
<keyword evidence="3" id="KW-1185">Reference proteome</keyword>
<dbReference type="AlphaFoldDB" id="A0A9P7TZP9"/>
<evidence type="ECO:0000313" key="3">
    <source>
        <dbReference type="Proteomes" id="UP000707071"/>
    </source>
</evidence>
<evidence type="ECO:0000313" key="2">
    <source>
        <dbReference type="EMBL" id="KAG6287949.1"/>
    </source>
</evidence>
<accession>A0A9P7TZP9</accession>